<dbReference type="EMBL" id="BOOY01000041">
    <property type="protein sequence ID" value="GIJ06424.1"/>
    <property type="molecule type" value="Genomic_DNA"/>
</dbReference>
<comment type="caution">
    <text evidence="2">The sequence shown here is derived from an EMBL/GenBank/DDBJ whole genome shotgun (WGS) entry which is preliminary data.</text>
</comment>
<feature type="region of interest" description="Disordered" evidence="1">
    <location>
        <begin position="26"/>
        <end position="49"/>
    </location>
</feature>
<dbReference type="Proteomes" id="UP000652013">
    <property type="component" value="Unassembled WGS sequence"/>
</dbReference>
<proteinExistence type="predicted"/>
<dbReference type="PROSITE" id="PS51257">
    <property type="entry name" value="PROKAR_LIPOPROTEIN"/>
    <property type="match status" value="1"/>
</dbReference>
<organism evidence="2 3">
    <name type="scientific">Spirilliplanes yamanashiensis</name>
    <dbReference type="NCBI Taxonomy" id="42233"/>
    <lineage>
        <taxon>Bacteria</taxon>
        <taxon>Bacillati</taxon>
        <taxon>Actinomycetota</taxon>
        <taxon>Actinomycetes</taxon>
        <taxon>Micromonosporales</taxon>
        <taxon>Micromonosporaceae</taxon>
        <taxon>Spirilliplanes</taxon>
    </lineage>
</organism>
<name>A0A8J3YE66_9ACTN</name>
<evidence type="ECO:0000313" key="2">
    <source>
        <dbReference type="EMBL" id="GIJ06424.1"/>
    </source>
</evidence>
<dbReference type="AlphaFoldDB" id="A0A8J3YE66"/>
<protein>
    <submittedName>
        <fullName evidence="2">Uncharacterized protein</fullName>
    </submittedName>
</protein>
<gene>
    <name evidence="2" type="ORF">Sya03_57760</name>
</gene>
<keyword evidence="3" id="KW-1185">Reference proteome</keyword>
<dbReference type="RefSeq" id="WP_203941600.1">
    <property type="nucleotide sequence ID" value="NZ_BOOY01000041.1"/>
</dbReference>
<sequence>MATTGRNIRRRTALAALGGSLLSACTNESRPDPAASVPPNAPPSAPPAALPGAAAYRASPGEVEPACKNAAVAAVTAALTWQPGQPARALDDRLRQAGATPSLAPDLYALVDDHLTSTLEVVYPQYGGLGRGRRDASVMIVARQTWRTAAGATPQTRELTIDVRLRHANRRWAAESASVSAPPPLAASLDAATRRLLGNDGVVLPAAARADLLSGAIDPRLVRVLGALSRTWRIHVQVLRSGHPRNVYGTARLSNHTRGQAVDVWAIDDIPVIEQRASVASAVMRQAAAAGADEIGGPLDPDGRNGRPPYFTNDVHKDHIHVGFEVR</sequence>
<evidence type="ECO:0000256" key="1">
    <source>
        <dbReference type="SAM" id="MobiDB-lite"/>
    </source>
</evidence>
<feature type="region of interest" description="Disordered" evidence="1">
    <location>
        <begin position="291"/>
        <end position="313"/>
    </location>
</feature>
<reference evidence="2" key="1">
    <citation type="submission" date="2021-01" db="EMBL/GenBank/DDBJ databases">
        <title>Whole genome shotgun sequence of Spirilliplanes yamanashiensis NBRC 15828.</title>
        <authorList>
            <person name="Komaki H."/>
            <person name="Tamura T."/>
        </authorList>
    </citation>
    <scope>NUCLEOTIDE SEQUENCE</scope>
    <source>
        <strain evidence="2">NBRC 15828</strain>
    </source>
</reference>
<evidence type="ECO:0000313" key="3">
    <source>
        <dbReference type="Proteomes" id="UP000652013"/>
    </source>
</evidence>
<feature type="compositionally biased region" description="Pro residues" evidence="1">
    <location>
        <begin position="39"/>
        <end position="49"/>
    </location>
</feature>
<accession>A0A8J3YE66</accession>